<evidence type="ECO:0000256" key="6">
    <source>
        <dbReference type="ARBA" id="ARBA00023242"/>
    </source>
</evidence>
<keyword evidence="4 9" id="KW-0863">Zinc-finger</keyword>
<comment type="subcellular location">
    <subcellularLocation>
        <location evidence="1">Nucleus</location>
    </subcellularLocation>
</comment>
<evidence type="ECO:0000313" key="12">
    <source>
        <dbReference type="Ensembl" id="ENSENLP00000054876.1"/>
    </source>
</evidence>
<evidence type="ECO:0000256" key="10">
    <source>
        <dbReference type="SAM" id="MobiDB-lite"/>
    </source>
</evidence>
<keyword evidence="3" id="KW-0677">Repeat</keyword>
<dbReference type="InterPro" id="IPR001878">
    <property type="entry name" value="Znf_CCHC"/>
</dbReference>
<dbReference type="OMA" id="SICYNCE"/>
<dbReference type="GO" id="GO:0003723">
    <property type="term" value="F:RNA binding"/>
    <property type="evidence" value="ECO:0007669"/>
    <property type="project" value="TreeGrafter"/>
</dbReference>
<evidence type="ECO:0000256" key="9">
    <source>
        <dbReference type="PROSITE-ProRule" id="PRU00047"/>
    </source>
</evidence>
<dbReference type="GO" id="GO:0071031">
    <property type="term" value="P:nuclear mRNA surveillance of mRNA 3'-end processing"/>
    <property type="evidence" value="ECO:0007669"/>
    <property type="project" value="TreeGrafter"/>
</dbReference>
<evidence type="ECO:0000256" key="8">
    <source>
        <dbReference type="ARBA" id="ARBA00043023"/>
    </source>
</evidence>
<feature type="compositionally biased region" description="Acidic residues" evidence="10">
    <location>
        <begin position="111"/>
        <end position="120"/>
    </location>
</feature>
<feature type="region of interest" description="Disordered" evidence="10">
    <location>
        <begin position="107"/>
        <end position="142"/>
    </location>
</feature>
<feature type="domain" description="CCHC-type" evidence="11">
    <location>
        <begin position="156"/>
        <end position="169"/>
    </location>
</feature>
<dbReference type="AlphaFoldDB" id="A0A665XG82"/>
<dbReference type="InParanoid" id="A0A665XG82"/>
<dbReference type="GO" id="GO:0031499">
    <property type="term" value="C:TRAMP complex"/>
    <property type="evidence" value="ECO:0007669"/>
    <property type="project" value="TreeGrafter"/>
</dbReference>
<evidence type="ECO:0000256" key="3">
    <source>
        <dbReference type="ARBA" id="ARBA00022737"/>
    </source>
</evidence>
<feature type="region of interest" description="Disordered" evidence="10">
    <location>
        <begin position="14"/>
        <end position="33"/>
    </location>
</feature>
<dbReference type="Gene3D" id="4.10.60.10">
    <property type="entry name" value="Zinc finger, CCHC-type"/>
    <property type="match status" value="2"/>
</dbReference>
<reference evidence="12" key="2">
    <citation type="submission" date="2025-08" db="UniProtKB">
        <authorList>
            <consortium name="Ensembl"/>
        </authorList>
    </citation>
    <scope>IDENTIFICATION</scope>
</reference>
<dbReference type="GO" id="GO:0008270">
    <property type="term" value="F:zinc ion binding"/>
    <property type="evidence" value="ECO:0007669"/>
    <property type="project" value="UniProtKB-KW"/>
</dbReference>
<sequence length="305" mass="34195">MSFTKEEKDEAFFIEDTYSSDSAGQIELSDQKHQSSCKRAARLHGERSPPLLLAFTISSGRCPEERCSPGAASQEEEEDSDQSIEEWMILGGEEELEDSSIQLNLGYWSSSEDDSGDEDSDVKSVKDAWAVSEKDKSGTDQSMSSRYFVPGHSLICHMCNRTGHLAKSCYYHKKCPTCILCGIKGHNQKDCPSRPCLSCGLPSHGLTPCENPPVWNQHCQRCGMIGHLCEACPDTWRQYHLTIQLEVPFRPQTTQRLKHKRHLTHCYNCSKRGHYGYVSGQLSSIIKHTNTKNSHAASVSCEKTK</sequence>
<dbReference type="GO" id="GO:0071035">
    <property type="term" value="P:nuclear polyadenylation-dependent rRNA catabolic process"/>
    <property type="evidence" value="ECO:0007669"/>
    <property type="project" value="TreeGrafter"/>
</dbReference>
<accession>A0A665XG82</accession>
<dbReference type="PROSITE" id="PS50158">
    <property type="entry name" value="ZF_CCHC"/>
    <property type="match status" value="2"/>
</dbReference>
<dbReference type="InterPro" id="IPR036875">
    <property type="entry name" value="Znf_CCHC_sf"/>
</dbReference>
<dbReference type="GO" id="GO:0071036">
    <property type="term" value="P:nuclear polyadenylation-dependent snoRNA catabolic process"/>
    <property type="evidence" value="ECO:0007669"/>
    <property type="project" value="TreeGrafter"/>
</dbReference>
<feature type="region of interest" description="Disordered" evidence="10">
    <location>
        <begin position="61"/>
        <end position="83"/>
    </location>
</feature>
<dbReference type="PANTHER" id="PTHR46543">
    <property type="entry name" value="ZINC FINGER CCHC DOMAIN-CONTAINING PROTEIN 7"/>
    <property type="match status" value="1"/>
</dbReference>
<feature type="compositionally biased region" description="Acidic residues" evidence="10">
    <location>
        <begin position="74"/>
        <end position="83"/>
    </location>
</feature>
<evidence type="ECO:0000256" key="2">
    <source>
        <dbReference type="ARBA" id="ARBA00022723"/>
    </source>
</evidence>
<reference evidence="12" key="1">
    <citation type="submission" date="2021-04" db="EMBL/GenBank/DDBJ databases">
        <authorList>
            <consortium name="Wellcome Sanger Institute Data Sharing"/>
        </authorList>
    </citation>
    <scope>NUCLEOTIDE SEQUENCE [LARGE SCALE GENOMIC DNA]</scope>
</reference>
<dbReference type="PANTHER" id="PTHR46543:SF1">
    <property type="entry name" value="ZINC FINGER CCHC DOMAIN-CONTAINING PROTEIN 7"/>
    <property type="match status" value="1"/>
</dbReference>
<name>A0A665XG82_ECHNA</name>
<evidence type="ECO:0000256" key="7">
    <source>
        <dbReference type="ARBA" id="ARBA00041190"/>
    </source>
</evidence>
<keyword evidence="6" id="KW-0539">Nucleus</keyword>
<proteinExistence type="predicted"/>
<dbReference type="GO" id="GO:0071038">
    <property type="term" value="P:TRAMP-dependent tRNA surveillance pathway"/>
    <property type="evidence" value="ECO:0007669"/>
    <property type="project" value="TreeGrafter"/>
</dbReference>
<dbReference type="Ensembl" id="ENSENLT00000056167.1">
    <property type="protein sequence ID" value="ENSENLP00000054876.1"/>
    <property type="gene ID" value="ENSENLG00000022843.1"/>
</dbReference>
<feature type="domain" description="CCHC-type" evidence="11">
    <location>
        <begin position="178"/>
        <end position="193"/>
    </location>
</feature>
<dbReference type="InterPro" id="IPR051644">
    <property type="entry name" value="TRAMP_AT-DNA-binding"/>
</dbReference>
<reference evidence="12" key="3">
    <citation type="submission" date="2025-09" db="UniProtKB">
        <authorList>
            <consortium name="Ensembl"/>
        </authorList>
    </citation>
    <scope>IDENTIFICATION</scope>
</reference>
<organism evidence="12 13">
    <name type="scientific">Echeneis naucrates</name>
    <name type="common">Live sharksucker</name>
    <dbReference type="NCBI Taxonomy" id="173247"/>
    <lineage>
        <taxon>Eukaryota</taxon>
        <taxon>Metazoa</taxon>
        <taxon>Chordata</taxon>
        <taxon>Craniata</taxon>
        <taxon>Vertebrata</taxon>
        <taxon>Euteleostomi</taxon>
        <taxon>Actinopterygii</taxon>
        <taxon>Neopterygii</taxon>
        <taxon>Teleostei</taxon>
        <taxon>Neoteleostei</taxon>
        <taxon>Acanthomorphata</taxon>
        <taxon>Carangaria</taxon>
        <taxon>Carangiformes</taxon>
        <taxon>Echeneidae</taxon>
        <taxon>Echeneis</taxon>
    </lineage>
</organism>
<dbReference type="SUPFAM" id="SSF57756">
    <property type="entry name" value="Retrovirus zinc finger-like domains"/>
    <property type="match status" value="1"/>
</dbReference>
<evidence type="ECO:0000256" key="1">
    <source>
        <dbReference type="ARBA" id="ARBA00004123"/>
    </source>
</evidence>
<feature type="compositionally biased region" description="Basic and acidic residues" evidence="10">
    <location>
        <begin position="121"/>
        <end position="138"/>
    </location>
</feature>
<gene>
    <name evidence="12" type="primary">LOC115049841</name>
</gene>
<dbReference type="Proteomes" id="UP000472264">
    <property type="component" value="Chromosome 10"/>
</dbReference>
<protein>
    <recommendedName>
        <fullName evidence="7">Zinc finger CCHC domain-containing protein 7</fullName>
    </recommendedName>
    <alternativeName>
        <fullName evidence="8">TRAMP-like complex RNA-binding factor ZCCHC7</fullName>
    </alternativeName>
</protein>
<keyword evidence="13" id="KW-1185">Reference proteome</keyword>
<evidence type="ECO:0000259" key="11">
    <source>
        <dbReference type="PROSITE" id="PS50158"/>
    </source>
</evidence>
<dbReference type="SMART" id="SM00343">
    <property type="entry name" value="ZnF_C2HC"/>
    <property type="match status" value="4"/>
</dbReference>
<dbReference type="GO" id="GO:0071039">
    <property type="term" value="P:nuclear polyadenylation-dependent CUT catabolic process"/>
    <property type="evidence" value="ECO:0007669"/>
    <property type="project" value="TreeGrafter"/>
</dbReference>
<dbReference type="GO" id="GO:0071037">
    <property type="term" value="P:nuclear polyadenylation-dependent snRNA catabolic process"/>
    <property type="evidence" value="ECO:0007669"/>
    <property type="project" value="TreeGrafter"/>
</dbReference>
<keyword evidence="5" id="KW-0862">Zinc</keyword>
<keyword evidence="2" id="KW-0479">Metal-binding</keyword>
<evidence type="ECO:0000256" key="5">
    <source>
        <dbReference type="ARBA" id="ARBA00022833"/>
    </source>
</evidence>
<evidence type="ECO:0000313" key="13">
    <source>
        <dbReference type="Proteomes" id="UP000472264"/>
    </source>
</evidence>
<evidence type="ECO:0000256" key="4">
    <source>
        <dbReference type="ARBA" id="ARBA00022771"/>
    </source>
</evidence>